<evidence type="ECO:0000313" key="3">
    <source>
        <dbReference type="Proteomes" id="UP000030765"/>
    </source>
</evidence>
<dbReference type="Proteomes" id="UP000030765">
    <property type="component" value="Unassembled WGS sequence"/>
</dbReference>
<dbReference type="EnsemblMetazoa" id="ASIC017289-RA">
    <property type="protein sequence ID" value="ASIC017289-PA"/>
    <property type="gene ID" value="ASIC017289"/>
</dbReference>
<dbReference type="VEuPathDB" id="VectorBase:ASIC017289"/>
<reference evidence="1 3" key="1">
    <citation type="journal article" date="2014" name="BMC Genomics">
        <title>Genome sequence of Anopheles sinensis provides insight into genetics basis of mosquito competence for malaria parasites.</title>
        <authorList>
            <person name="Zhou D."/>
            <person name="Zhang D."/>
            <person name="Ding G."/>
            <person name="Shi L."/>
            <person name="Hou Q."/>
            <person name="Ye Y."/>
            <person name="Xu Y."/>
            <person name="Zhou H."/>
            <person name="Xiong C."/>
            <person name="Li S."/>
            <person name="Yu J."/>
            <person name="Hong S."/>
            <person name="Yu X."/>
            <person name="Zou P."/>
            <person name="Chen C."/>
            <person name="Chang X."/>
            <person name="Wang W."/>
            <person name="Lv Y."/>
            <person name="Sun Y."/>
            <person name="Ma L."/>
            <person name="Shen B."/>
            <person name="Zhu C."/>
        </authorList>
    </citation>
    <scope>NUCLEOTIDE SEQUENCE [LARGE SCALE GENOMIC DNA]</scope>
</reference>
<evidence type="ECO:0000313" key="2">
    <source>
        <dbReference type="EnsemblMetazoa" id="ASIC017289-PA"/>
    </source>
</evidence>
<dbReference type="EMBL" id="KE525343">
    <property type="protein sequence ID" value="KFB49081.1"/>
    <property type="molecule type" value="Genomic_DNA"/>
</dbReference>
<organism evidence="1">
    <name type="scientific">Anopheles sinensis</name>
    <name type="common">Mosquito</name>
    <dbReference type="NCBI Taxonomy" id="74873"/>
    <lineage>
        <taxon>Eukaryota</taxon>
        <taxon>Metazoa</taxon>
        <taxon>Ecdysozoa</taxon>
        <taxon>Arthropoda</taxon>
        <taxon>Hexapoda</taxon>
        <taxon>Insecta</taxon>
        <taxon>Pterygota</taxon>
        <taxon>Neoptera</taxon>
        <taxon>Endopterygota</taxon>
        <taxon>Diptera</taxon>
        <taxon>Nematocera</taxon>
        <taxon>Culicoidea</taxon>
        <taxon>Culicidae</taxon>
        <taxon>Anophelinae</taxon>
        <taxon>Anopheles</taxon>
    </lineage>
</organism>
<dbReference type="AlphaFoldDB" id="A0A084WFT7"/>
<sequence length="72" mass="7636">MVGAQSESTLRCVFVCTMKPKRTPGDTFGTNCSSTVTGFRTARNEIDIGFAYSVEPGGTMGPMIARGLQTVV</sequence>
<proteinExistence type="predicted"/>
<reference evidence="2" key="2">
    <citation type="submission" date="2020-05" db="UniProtKB">
        <authorList>
            <consortium name="EnsemblMetazoa"/>
        </authorList>
    </citation>
    <scope>IDENTIFICATION</scope>
</reference>
<keyword evidence="3" id="KW-1185">Reference proteome</keyword>
<gene>
    <name evidence="1" type="ORF">ZHAS_00017289</name>
</gene>
<name>A0A084WFT7_ANOSI</name>
<dbReference type="EMBL" id="ATLV01023403">
    <property type="status" value="NOT_ANNOTATED_CDS"/>
    <property type="molecule type" value="Genomic_DNA"/>
</dbReference>
<evidence type="ECO:0000313" key="1">
    <source>
        <dbReference type="EMBL" id="KFB49081.1"/>
    </source>
</evidence>
<accession>A0A084WFT7</accession>
<protein>
    <submittedName>
        <fullName evidence="1 2">Uncharacterized protein</fullName>
    </submittedName>
</protein>